<sequence length="31" mass="3885">MEQVRKIIVEWLEMYNTERLHEELNNMPPIE</sequence>
<accession>A0A2V4DYP8</accession>
<dbReference type="GO" id="GO:0015074">
    <property type="term" value="P:DNA integration"/>
    <property type="evidence" value="ECO:0007669"/>
    <property type="project" value="InterPro"/>
</dbReference>
<dbReference type="Proteomes" id="UP000247483">
    <property type="component" value="Unassembled WGS sequence"/>
</dbReference>
<dbReference type="EMBL" id="QGLP01000004">
    <property type="protein sequence ID" value="PXZ05945.1"/>
    <property type="molecule type" value="Genomic_DNA"/>
</dbReference>
<evidence type="ECO:0000313" key="3">
    <source>
        <dbReference type="Proteomes" id="UP000247483"/>
    </source>
</evidence>
<dbReference type="AlphaFoldDB" id="A0A2V4DYP8"/>
<feature type="domain" description="Integrase catalytic" evidence="1">
    <location>
        <begin position="2"/>
        <end position="29"/>
    </location>
</feature>
<reference evidence="2 3" key="1">
    <citation type="submission" date="2018-05" db="EMBL/GenBank/DDBJ databases">
        <title>Reference genomes for bee gut microbiota database.</title>
        <authorList>
            <person name="Ellegaard K.M."/>
        </authorList>
    </citation>
    <scope>NUCLEOTIDE SEQUENCE [LARGE SCALE GENOMIC DNA]</scope>
    <source>
        <strain evidence="2 3">ESL0177</strain>
    </source>
</reference>
<evidence type="ECO:0000313" key="2">
    <source>
        <dbReference type="EMBL" id="PXZ05945.1"/>
    </source>
</evidence>
<gene>
    <name evidence="2" type="ORF">DKK79_04575</name>
</gene>
<dbReference type="InterPro" id="IPR001584">
    <property type="entry name" value="Integrase_cat-core"/>
</dbReference>
<name>A0A2V4DYP8_9GAMM</name>
<protein>
    <recommendedName>
        <fullName evidence="1">Integrase catalytic domain-containing protein</fullName>
    </recommendedName>
</protein>
<evidence type="ECO:0000259" key="1">
    <source>
        <dbReference type="Pfam" id="PF13683"/>
    </source>
</evidence>
<comment type="caution">
    <text evidence="2">The sequence shown here is derived from an EMBL/GenBank/DDBJ whole genome shotgun (WGS) entry which is preliminary data.</text>
</comment>
<proteinExistence type="predicted"/>
<organism evidence="2 3">
    <name type="scientific">Gilliamella apicola</name>
    <dbReference type="NCBI Taxonomy" id="1196095"/>
    <lineage>
        <taxon>Bacteria</taxon>
        <taxon>Pseudomonadati</taxon>
        <taxon>Pseudomonadota</taxon>
        <taxon>Gammaproteobacteria</taxon>
        <taxon>Orbales</taxon>
        <taxon>Orbaceae</taxon>
        <taxon>Gilliamella</taxon>
    </lineage>
</organism>
<dbReference type="Pfam" id="PF13683">
    <property type="entry name" value="rve_3"/>
    <property type="match status" value="1"/>
</dbReference>